<keyword evidence="5 7" id="KW-0949">S-adenosyl-L-methionine</keyword>
<dbReference type="PANTHER" id="PTHR11727:SF7">
    <property type="entry name" value="DIMETHYLADENOSINE TRANSFERASE-RELATED"/>
    <property type="match status" value="1"/>
</dbReference>
<dbReference type="PROSITE" id="PS01131">
    <property type="entry name" value="RRNA_A_DIMETH"/>
    <property type="match status" value="1"/>
</dbReference>
<evidence type="ECO:0000313" key="10">
    <source>
        <dbReference type="EMBL" id="WAH42192.1"/>
    </source>
</evidence>
<evidence type="ECO:0000256" key="4">
    <source>
        <dbReference type="ARBA" id="ARBA00022679"/>
    </source>
</evidence>
<keyword evidence="11" id="KW-1185">Reference proteome</keyword>
<protein>
    <recommendedName>
        <fullName evidence="7">Ribosomal RNA small subunit methyltransferase A</fullName>
        <ecNumber evidence="7">2.1.1.182</ecNumber>
    </recommendedName>
    <alternativeName>
        <fullName evidence="7">16S rRNA (adenine(1518)-N(6)/adenine(1519)-N(6))-dimethyltransferase</fullName>
    </alternativeName>
    <alternativeName>
        <fullName evidence="7">16S rRNA dimethyladenosine transferase</fullName>
    </alternativeName>
    <alternativeName>
        <fullName evidence="7">16S rRNA dimethylase</fullName>
    </alternativeName>
    <alternativeName>
        <fullName evidence="7">S-adenosylmethionine-6-N', N'-adenosyl(rRNA) dimethyltransferase</fullName>
    </alternativeName>
</protein>
<gene>
    <name evidence="7 10" type="primary">rsmA</name>
    <name evidence="7" type="synonym">ksgA</name>
    <name evidence="10" type="ORF">NZD89_01370</name>
</gene>
<dbReference type="InterPro" id="IPR020598">
    <property type="entry name" value="rRNA_Ade_methylase_Trfase_N"/>
</dbReference>
<dbReference type="InterPro" id="IPR001737">
    <property type="entry name" value="KsgA/Erm"/>
</dbReference>
<dbReference type="GO" id="GO:0052908">
    <property type="term" value="F:16S rRNA (adenine(1518)-N(6)/adenine(1519)-N(6))-dimethyltransferase activity"/>
    <property type="evidence" value="ECO:0007669"/>
    <property type="project" value="UniProtKB-EC"/>
</dbReference>
<dbReference type="Proteomes" id="UP001164761">
    <property type="component" value="Chromosome"/>
</dbReference>
<dbReference type="NCBIfam" id="TIGR00755">
    <property type="entry name" value="ksgA"/>
    <property type="match status" value="1"/>
</dbReference>
<dbReference type="EC" id="2.1.1.182" evidence="7"/>
<name>A0ABY6ZH68_9BACL</name>
<dbReference type="PROSITE" id="PS51689">
    <property type="entry name" value="SAM_RNA_A_N6_MT"/>
    <property type="match status" value="1"/>
</dbReference>
<keyword evidence="6 7" id="KW-0694">RNA-binding</keyword>
<dbReference type="RefSeq" id="WP_268006085.1">
    <property type="nucleotide sequence ID" value="NZ_BSUT01000001.1"/>
</dbReference>
<keyword evidence="4 7" id="KW-0808">Transferase</keyword>
<dbReference type="CDD" id="cd02440">
    <property type="entry name" value="AdoMet_MTases"/>
    <property type="match status" value="1"/>
</dbReference>
<proteinExistence type="inferred from homology"/>
<feature type="binding site" evidence="7 8">
    <location>
        <position position="78"/>
    </location>
    <ligand>
        <name>S-adenosyl-L-methionine</name>
        <dbReference type="ChEBI" id="CHEBI:59789"/>
    </ligand>
</feature>
<feature type="binding site" evidence="7 8">
    <location>
        <position position="57"/>
    </location>
    <ligand>
        <name>S-adenosyl-L-methionine</name>
        <dbReference type="ChEBI" id="CHEBI:59789"/>
    </ligand>
</feature>
<dbReference type="InterPro" id="IPR011530">
    <property type="entry name" value="rRNA_adenine_dimethylase"/>
</dbReference>
<evidence type="ECO:0000256" key="6">
    <source>
        <dbReference type="ARBA" id="ARBA00022884"/>
    </source>
</evidence>
<evidence type="ECO:0000256" key="1">
    <source>
        <dbReference type="ARBA" id="ARBA00022490"/>
    </source>
</evidence>
<dbReference type="SMART" id="SM00650">
    <property type="entry name" value="rADc"/>
    <property type="match status" value="1"/>
</dbReference>
<dbReference type="PANTHER" id="PTHR11727">
    <property type="entry name" value="DIMETHYLADENOSINE TRANSFERASE"/>
    <property type="match status" value="1"/>
</dbReference>
<dbReference type="SUPFAM" id="SSF53335">
    <property type="entry name" value="S-adenosyl-L-methionine-dependent methyltransferases"/>
    <property type="match status" value="1"/>
</dbReference>
<feature type="domain" description="Ribosomal RNA adenine methylase transferase N-terminal" evidence="9">
    <location>
        <begin position="37"/>
        <end position="213"/>
    </location>
</feature>
<evidence type="ECO:0000256" key="3">
    <source>
        <dbReference type="ARBA" id="ARBA00022603"/>
    </source>
</evidence>
<evidence type="ECO:0000256" key="7">
    <source>
        <dbReference type="HAMAP-Rule" id="MF_00607"/>
    </source>
</evidence>
<sequence length="291" mass="31998">MTAGERETSPRMRDLLQKHDFHTKKQFGQNFLIDQNVLDRIADAVRPDDHTLVLEIGPGAGALTVELARRAAKVVAIEKDETLRPVLRDVLEPYPNVEVTFADVLDVDLAGLLQPDLTGDRKLCFAANLPYYITTPILFQVLEANLPLERAVVMVQKEVADRMVAGPGGKEYGVLSVGIQYRASAKRLFTVPPGAFAPQPGVDSAVVLLDCTQPQDVSVEDEKVFFRVVKAAFSTRRKTLLNALSNAMGVPKDTCKAWIEDAGVRPEARAETLSIEQFAALANRYLTLSQV</sequence>
<keyword evidence="3 7" id="KW-0489">Methyltransferase</keyword>
<dbReference type="EMBL" id="CP104067">
    <property type="protein sequence ID" value="WAH42192.1"/>
    <property type="molecule type" value="Genomic_DNA"/>
</dbReference>
<dbReference type="Gene3D" id="1.10.8.100">
    <property type="entry name" value="Ribosomal RNA adenine dimethylase-like, domain 2"/>
    <property type="match status" value="1"/>
</dbReference>
<evidence type="ECO:0000256" key="2">
    <source>
        <dbReference type="ARBA" id="ARBA00022552"/>
    </source>
</evidence>
<dbReference type="InterPro" id="IPR020596">
    <property type="entry name" value="rRNA_Ade_Mease_Trfase_CS"/>
</dbReference>
<feature type="binding site" evidence="7 8">
    <location>
        <position position="128"/>
    </location>
    <ligand>
        <name>S-adenosyl-L-methionine</name>
        <dbReference type="ChEBI" id="CHEBI:59789"/>
    </ligand>
</feature>
<feature type="binding site" evidence="7 8">
    <location>
        <position position="103"/>
    </location>
    <ligand>
        <name>S-adenosyl-L-methionine</name>
        <dbReference type="ChEBI" id="CHEBI:59789"/>
    </ligand>
</feature>
<organism evidence="10 11">
    <name type="scientific">Alicyclobacillus fastidiosus</name>
    <dbReference type="NCBI Taxonomy" id="392011"/>
    <lineage>
        <taxon>Bacteria</taxon>
        <taxon>Bacillati</taxon>
        <taxon>Bacillota</taxon>
        <taxon>Bacilli</taxon>
        <taxon>Bacillales</taxon>
        <taxon>Alicyclobacillaceae</taxon>
        <taxon>Alicyclobacillus</taxon>
    </lineage>
</organism>
<comment type="function">
    <text evidence="7">Specifically dimethylates two adjacent adenosines (A1518 and A1519) in the loop of a conserved hairpin near the 3'-end of 16S rRNA in the 30S particle. May play a critical role in biogenesis of 30S subunits.</text>
</comment>
<dbReference type="Pfam" id="PF00398">
    <property type="entry name" value="RrnaAD"/>
    <property type="match status" value="1"/>
</dbReference>
<dbReference type="HAMAP" id="MF_00607">
    <property type="entry name" value="16SrRNA_methyltr_A"/>
    <property type="match status" value="1"/>
</dbReference>
<keyword evidence="2 7" id="KW-0698">rRNA processing</keyword>
<comment type="similarity">
    <text evidence="7">Belongs to the class I-like SAM-binding methyltransferase superfamily. rRNA adenine N(6)-methyltransferase family. RsmA subfamily.</text>
</comment>
<evidence type="ECO:0000313" key="11">
    <source>
        <dbReference type="Proteomes" id="UP001164761"/>
    </source>
</evidence>
<dbReference type="InterPro" id="IPR029063">
    <property type="entry name" value="SAM-dependent_MTases_sf"/>
</dbReference>
<evidence type="ECO:0000259" key="9">
    <source>
        <dbReference type="SMART" id="SM00650"/>
    </source>
</evidence>
<reference evidence="10" key="1">
    <citation type="submission" date="2022-08" db="EMBL/GenBank/DDBJ databases">
        <title>Alicyclobacillus fastidiosus DSM 17978, complete genome.</title>
        <authorList>
            <person name="Wang Q."/>
            <person name="Cai R."/>
            <person name="Wang Z."/>
        </authorList>
    </citation>
    <scope>NUCLEOTIDE SEQUENCE</scope>
    <source>
        <strain evidence="10">DSM 17978</strain>
    </source>
</reference>
<evidence type="ECO:0000256" key="5">
    <source>
        <dbReference type="ARBA" id="ARBA00022691"/>
    </source>
</evidence>
<dbReference type="Gene3D" id="3.40.50.150">
    <property type="entry name" value="Vaccinia Virus protein VP39"/>
    <property type="match status" value="1"/>
</dbReference>
<feature type="binding site" evidence="7 8">
    <location>
        <position position="30"/>
    </location>
    <ligand>
        <name>S-adenosyl-L-methionine</name>
        <dbReference type="ChEBI" id="CHEBI:59789"/>
    </ligand>
</feature>
<feature type="binding site" evidence="7 8">
    <location>
        <position position="32"/>
    </location>
    <ligand>
        <name>S-adenosyl-L-methionine</name>
        <dbReference type="ChEBI" id="CHEBI:59789"/>
    </ligand>
</feature>
<dbReference type="InterPro" id="IPR023165">
    <property type="entry name" value="rRNA_Ade_diMease-like_C"/>
</dbReference>
<accession>A0ABY6ZH68</accession>
<comment type="catalytic activity">
    <reaction evidence="7">
        <text>adenosine(1518)/adenosine(1519) in 16S rRNA + 4 S-adenosyl-L-methionine = N(6)-dimethyladenosine(1518)/N(6)-dimethyladenosine(1519) in 16S rRNA + 4 S-adenosyl-L-homocysteine + 4 H(+)</text>
        <dbReference type="Rhea" id="RHEA:19609"/>
        <dbReference type="Rhea" id="RHEA-COMP:10232"/>
        <dbReference type="Rhea" id="RHEA-COMP:10233"/>
        <dbReference type="ChEBI" id="CHEBI:15378"/>
        <dbReference type="ChEBI" id="CHEBI:57856"/>
        <dbReference type="ChEBI" id="CHEBI:59789"/>
        <dbReference type="ChEBI" id="CHEBI:74411"/>
        <dbReference type="ChEBI" id="CHEBI:74493"/>
        <dbReference type="EC" id="2.1.1.182"/>
    </reaction>
</comment>
<evidence type="ECO:0000256" key="8">
    <source>
        <dbReference type="PROSITE-ProRule" id="PRU01026"/>
    </source>
</evidence>
<keyword evidence="1 7" id="KW-0963">Cytoplasm</keyword>
<comment type="subcellular location">
    <subcellularLocation>
        <location evidence="7">Cytoplasm</location>
    </subcellularLocation>
</comment>